<dbReference type="InterPro" id="IPR006121">
    <property type="entry name" value="HMA_dom"/>
</dbReference>
<organism evidence="2 3">
    <name type="scientific">[Clostridium] leptum</name>
    <dbReference type="NCBI Taxonomy" id="1535"/>
    <lineage>
        <taxon>Bacteria</taxon>
        <taxon>Bacillati</taxon>
        <taxon>Bacillota</taxon>
        <taxon>Clostridia</taxon>
        <taxon>Eubacteriales</taxon>
        <taxon>Oscillospiraceae</taxon>
        <taxon>Oscillospiraceae incertae sedis</taxon>
    </lineage>
</organism>
<dbReference type="GO" id="GO:0046872">
    <property type="term" value="F:metal ion binding"/>
    <property type="evidence" value="ECO:0007669"/>
    <property type="project" value="InterPro"/>
</dbReference>
<accession>A0A412AZT9</accession>
<dbReference type="Pfam" id="PF00403">
    <property type="entry name" value="HMA"/>
    <property type="match status" value="1"/>
</dbReference>
<sequence>MKKKFQLVDLDCASCAAKMENAIKKIDGVQDASVSFIMQKMTIEAEEGRFDEVMKEVVSVCRKVEPDCTIKL</sequence>
<proteinExistence type="predicted"/>
<dbReference type="AlphaFoldDB" id="A0A412AZT9"/>
<dbReference type="SUPFAM" id="SSF55008">
    <property type="entry name" value="HMA, heavy metal-associated domain"/>
    <property type="match status" value="1"/>
</dbReference>
<protein>
    <submittedName>
        <fullName evidence="2">Heavy-metal-associated domain-containing protein</fullName>
    </submittedName>
</protein>
<comment type="caution">
    <text evidence="2">The sequence shown here is derived from an EMBL/GenBank/DDBJ whole genome shotgun (WGS) entry which is preliminary data.</text>
</comment>
<name>A0A412AZT9_9FIRM</name>
<evidence type="ECO:0000313" key="2">
    <source>
        <dbReference type="EMBL" id="RGQ43706.1"/>
    </source>
</evidence>
<dbReference type="InterPro" id="IPR036163">
    <property type="entry name" value="HMA_dom_sf"/>
</dbReference>
<gene>
    <name evidence="2" type="ORF">DWY99_02645</name>
</gene>
<evidence type="ECO:0000259" key="1">
    <source>
        <dbReference type="PROSITE" id="PS50846"/>
    </source>
</evidence>
<dbReference type="CDD" id="cd00371">
    <property type="entry name" value="HMA"/>
    <property type="match status" value="1"/>
</dbReference>
<feature type="domain" description="HMA" evidence="1">
    <location>
        <begin position="1"/>
        <end position="69"/>
    </location>
</feature>
<dbReference type="PROSITE" id="PS50846">
    <property type="entry name" value="HMA_2"/>
    <property type="match status" value="1"/>
</dbReference>
<evidence type="ECO:0000313" key="3">
    <source>
        <dbReference type="Proteomes" id="UP000284751"/>
    </source>
</evidence>
<dbReference type="Gene3D" id="3.30.70.100">
    <property type="match status" value="1"/>
</dbReference>
<dbReference type="EMBL" id="QRTC01000005">
    <property type="protein sequence ID" value="RGQ43706.1"/>
    <property type="molecule type" value="Genomic_DNA"/>
</dbReference>
<reference evidence="2 3" key="1">
    <citation type="submission" date="2018-08" db="EMBL/GenBank/DDBJ databases">
        <title>A genome reference for cultivated species of the human gut microbiota.</title>
        <authorList>
            <person name="Zou Y."/>
            <person name="Xue W."/>
            <person name="Luo G."/>
        </authorList>
    </citation>
    <scope>NUCLEOTIDE SEQUENCE [LARGE SCALE GENOMIC DNA]</scope>
    <source>
        <strain evidence="2 3">AF28-26</strain>
    </source>
</reference>
<dbReference type="Proteomes" id="UP000284751">
    <property type="component" value="Unassembled WGS sequence"/>
</dbReference>